<dbReference type="PANTHER" id="PTHR47718:SF17">
    <property type="entry name" value="PROTEIN FAR1-RELATED SEQUENCE 5-LIKE"/>
    <property type="match status" value="1"/>
</dbReference>
<dbReference type="AlphaFoldDB" id="A0A5N6PRD3"/>
<name>A0A5N6PRD3_9ASTR</name>
<reference evidence="1 2" key="1">
    <citation type="submission" date="2019-05" db="EMBL/GenBank/DDBJ databases">
        <title>Mikania micrantha, genome provides insights into the molecular mechanism of rapid growth.</title>
        <authorList>
            <person name="Liu B."/>
        </authorList>
    </citation>
    <scope>NUCLEOTIDE SEQUENCE [LARGE SCALE GENOMIC DNA]</scope>
    <source>
        <strain evidence="1">NLD-2019</strain>
        <tissue evidence="1">Leaf</tissue>
    </source>
</reference>
<proteinExistence type="predicted"/>
<evidence type="ECO:0000313" key="2">
    <source>
        <dbReference type="Proteomes" id="UP000326396"/>
    </source>
</evidence>
<protein>
    <submittedName>
        <fullName evidence="1">Uncharacterized protein</fullName>
    </submittedName>
</protein>
<dbReference type="OrthoDB" id="1418566at2759"/>
<organism evidence="1 2">
    <name type="scientific">Mikania micrantha</name>
    <name type="common">bitter vine</name>
    <dbReference type="NCBI Taxonomy" id="192012"/>
    <lineage>
        <taxon>Eukaryota</taxon>
        <taxon>Viridiplantae</taxon>
        <taxon>Streptophyta</taxon>
        <taxon>Embryophyta</taxon>
        <taxon>Tracheophyta</taxon>
        <taxon>Spermatophyta</taxon>
        <taxon>Magnoliopsida</taxon>
        <taxon>eudicotyledons</taxon>
        <taxon>Gunneridae</taxon>
        <taxon>Pentapetalae</taxon>
        <taxon>asterids</taxon>
        <taxon>campanulids</taxon>
        <taxon>Asterales</taxon>
        <taxon>Asteraceae</taxon>
        <taxon>Asteroideae</taxon>
        <taxon>Heliantheae alliance</taxon>
        <taxon>Eupatorieae</taxon>
        <taxon>Mikania</taxon>
    </lineage>
</organism>
<dbReference type="EMBL" id="SZYD01000003">
    <property type="protein sequence ID" value="KAD6796112.1"/>
    <property type="molecule type" value="Genomic_DNA"/>
</dbReference>
<accession>A0A5N6PRD3</accession>
<gene>
    <name evidence="1" type="ORF">E3N88_07008</name>
</gene>
<evidence type="ECO:0000313" key="1">
    <source>
        <dbReference type="EMBL" id="KAD6796112.1"/>
    </source>
</evidence>
<comment type="caution">
    <text evidence="1">The sequence shown here is derived from an EMBL/GenBank/DDBJ whole genome shotgun (WGS) entry which is preliminary data.</text>
</comment>
<dbReference type="Proteomes" id="UP000326396">
    <property type="component" value="Linkage Group LG11"/>
</dbReference>
<keyword evidence="2" id="KW-1185">Reference proteome</keyword>
<sequence length="275" mass="32609">MGCDAHICLEFTDNEWKIYKFVAEHNHYFVEQQDMHFLTSSRQLTHLQKHMIHSMSKINLGPVKAFNVIGTIFCGFEEKEHVPNFSCEYFTDDEDRLKGLFWADEDAKRNYFTFGDMSFDATYRSNRYYMVFVPFTVIENRYKNVSFGTALLGLETADTYKLLSWMDDIFELRDSWIPAYYRYEDMFGLMRTTSRSKSENHFFGQVFSPKSTLVEFLTNYETAIEAQRHTNMKNDHDTRYTNPKLKTDFVLEEQAIMRYTKIIFLEVQSEIVAIG</sequence>
<dbReference type="PANTHER" id="PTHR47718">
    <property type="entry name" value="OS01G0519700 PROTEIN"/>
    <property type="match status" value="1"/>
</dbReference>